<evidence type="ECO:0000256" key="1">
    <source>
        <dbReference type="SAM" id="MobiDB-lite"/>
    </source>
</evidence>
<feature type="region of interest" description="Disordered" evidence="1">
    <location>
        <begin position="144"/>
        <end position="164"/>
    </location>
</feature>
<name>A0A426YWQ2_ENSVE</name>
<gene>
    <name evidence="2" type="ORF">B296_00030900</name>
</gene>
<comment type="caution">
    <text evidence="2">The sequence shown here is derived from an EMBL/GenBank/DDBJ whole genome shotgun (WGS) entry which is preliminary data.</text>
</comment>
<accession>A0A426YWQ2</accession>
<feature type="compositionally biased region" description="Basic and acidic residues" evidence="1">
    <location>
        <begin position="152"/>
        <end position="164"/>
    </location>
</feature>
<protein>
    <submittedName>
        <fullName evidence="2">Uncharacterized protein</fullName>
    </submittedName>
</protein>
<organism evidence="2 3">
    <name type="scientific">Ensete ventricosum</name>
    <name type="common">Abyssinian banana</name>
    <name type="synonym">Musa ensete</name>
    <dbReference type="NCBI Taxonomy" id="4639"/>
    <lineage>
        <taxon>Eukaryota</taxon>
        <taxon>Viridiplantae</taxon>
        <taxon>Streptophyta</taxon>
        <taxon>Embryophyta</taxon>
        <taxon>Tracheophyta</taxon>
        <taxon>Spermatophyta</taxon>
        <taxon>Magnoliopsida</taxon>
        <taxon>Liliopsida</taxon>
        <taxon>Zingiberales</taxon>
        <taxon>Musaceae</taxon>
        <taxon>Ensete</taxon>
    </lineage>
</organism>
<evidence type="ECO:0000313" key="2">
    <source>
        <dbReference type="EMBL" id="RRT56143.1"/>
    </source>
</evidence>
<dbReference type="Proteomes" id="UP000287651">
    <property type="component" value="Unassembled WGS sequence"/>
</dbReference>
<evidence type="ECO:0000313" key="3">
    <source>
        <dbReference type="Proteomes" id="UP000287651"/>
    </source>
</evidence>
<feature type="region of interest" description="Disordered" evidence="1">
    <location>
        <begin position="108"/>
        <end position="129"/>
    </location>
</feature>
<dbReference type="EMBL" id="AMZH03009759">
    <property type="protein sequence ID" value="RRT56143.1"/>
    <property type="molecule type" value="Genomic_DNA"/>
</dbReference>
<reference evidence="2 3" key="1">
    <citation type="journal article" date="2014" name="Agronomy (Basel)">
        <title>A Draft Genome Sequence for Ensete ventricosum, the Drought-Tolerant Tree Against Hunger.</title>
        <authorList>
            <person name="Harrison J."/>
            <person name="Moore K.A."/>
            <person name="Paszkiewicz K."/>
            <person name="Jones T."/>
            <person name="Grant M."/>
            <person name="Ambacheew D."/>
            <person name="Muzemil S."/>
            <person name="Studholme D.J."/>
        </authorList>
    </citation>
    <scope>NUCLEOTIDE SEQUENCE [LARGE SCALE GENOMIC DNA]</scope>
</reference>
<sequence>MSRCDGGRTALTLLSDGDVMVQNGVHAGPHLILFPFRAAAENYADGLTIRRKRQSPLAGELPGYLPFLSAPSHPPVAVPDPTSRPPLLIEVINDGILTLVEPATGSIPKPRKSSVAGFGPNNGEDPIIRSDKTPSFLSSAHSVELNSNSAKPKREVHTSTKEDHRPCCSSGAAECCGGDDGAATAAGASSAAAATVASAAVAAFPSSSADGGFEFVGGAAPPFFPFSAARASQNALWVMKLSLLTSHNETS</sequence>
<dbReference type="AlphaFoldDB" id="A0A426YWQ2"/>
<proteinExistence type="predicted"/>